<dbReference type="InterPro" id="IPR047741">
    <property type="entry name" value="DIP1984-like"/>
</dbReference>
<proteinExistence type="predicted"/>
<comment type="caution">
    <text evidence="2">The sequence shown here is derived from an EMBL/GenBank/DDBJ whole genome shotgun (WGS) entry which is preliminary data.</text>
</comment>
<name>A0A942Y841_9BACI</name>
<keyword evidence="1" id="KW-0175">Coiled coil</keyword>
<dbReference type="CDD" id="cd12208">
    <property type="entry name" value="DIP1984-like"/>
    <property type="match status" value="1"/>
</dbReference>
<gene>
    <name evidence="2" type="ORF">KHB02_11140</name>
</gene>
<sequence length="154" mass="16766">MQLAEALMERADLQKRIAQLRSRIDANARYQEGTEPEEDAAVLLAEAESAIDALQALLARINATNAATTVSSGETITALLARRDALRLRHALVSGAADATSEPGGSYRQLRSELRTLSALPTTELRTRADALAKELRELDAVVQRTNWEVTLVD</sequence>
<evidence type="ECO:0000256" key="1">
    <source>
        <dbReference type="SAM" id="Coils"/>
    </source>
</evidence>
<evidence type="ECO:0000313" key="2">
    <source>
        <dbReference type="EMBL" id="MBS4181941.1"/>
    </source>
</evidence>
<protein>
    <submittedName>
        <fullName evidence="2">DIP1984 family protein</fullName>
    </submittedName>
</protein>
<dbReference type="EMBL" id="JAGYPE010000002">
    <property type="protein sequence ID" value="MBS4181941.1"/>
    <property type="molecule type" value="Genomic_DNA"/>
</dbReference>
<dbReference type="NCBIfam" id="NF038048">
    <property type="entry name" value="DIP1984_fam"/>
    <property type="match status" value="1"/>
</dbReference>
<feature type="coiled-coil region" evidence="1">
    <location>
        <begin position="3"/>
        <end position="64"/>
    </location>
</feature>
<dbReference type="Gene3D" id="6.10.320.10">
    <property type="match status" value="1"/>
</dbReference>
<organism evidence="2">
    <name type="scientific">Neobacillus citreus</name>
    <dbReference type="NCBI Taxonomy" id="2833578"/>
    <lineage>
        <taxon>Bacteria</taxon>
        <taxon>Bacillati</taxon>
        <taxon>Bacillota</taxon>
        <taxon>Bacilli</taxon>
        <taxon>Bacillales</taxon>
        <taxon>Bacillaceae</taxon>
        <taxon>Neobacillus</taxon>
    </lineage>
</organism>
<reference evidence="2" key="1">
    <citation type="submission" date="2021-05" db="EMBL/GenBank/DDBJ databases">
        <title>Novel Bacillus species.</title>
        <authorList>
            <person name="Liu G."/>
        </authorList>
    </citation>
    <scope>NUCLEOTIDE SEQUENCE</scope>
    <source>
        <strain evidence="2">FJAT-50051</strain>
    </source>
</reference>
<dbReference type="AlphaFoldDB" id="A0A942Y841"/>
<dbReference type="Pfam" id="PF20935">
    <property type="entry name" value="DUF6847"/>
    <property type="match status" value="1"/>
</dbReference>
<accession>A0A942Y841</accession>